<sequence length="146" mass="16275">MAESGAEQTPYPEPGEPPVPDKALQLQILLILCLSVLLLKSYCIAYGTLDFTSTPATTPDHTAAWNSLQRLKSLNRVAPLKHNVTLALNPHFSRFYSSTPFENYISPSAPFALNSVVYFYLVTIYHPKTYDEMMEDAVLALYADSN</sequence>
<dbReference type="AlphaFoldDB" id="A0A146G099"/>
<feature type="transmembrane region" description="Helical" evidence="1">
    <location>
        <begin position="28"/>
        <end position="49"/>
    </location>
</feature>
<name>A0A146G099_ASPKA</name>
<evidence type="ECO:0000313" key="3">
    <source>
        <dbReference type="Proteomes" id="UP000075230"/>
    </source>
</evidence>
<dbReference type="Proteomes" id="UP000075230">
    <property type="component" value="Unassembled WGS sequence"/>
</dbReference>
<keyword evidence="1" id="KW-1133">Transmembrane helix</keyword>
<keyword evidence="2" id="KW-0067">ATP-binding</keyword>
<dbReference type="VEuPathDB" id="FungiDB:ASPFODRAFT_46853"/>
<keyword evidence="1" id="KW-0812">Transmembrane</keyword>
<comment type="caution">
    <text evidence="2">The sequence shown here is derived from an EMBL/GenBank/DDBJ whole genome shotgun (WGS) entry which is preliminary data.</text>
</comment>
<reference evidence="2 3" key="1">
    <citation type="journal article" date="2016" name="DNA Res.">
        <title>Genome sequence of Aspergillus luchuensis NBRC 4314.</title>
        <authorList>
            <person name="Yamada O."/>
            <person name="Machida M."/>
            <person name="Hosoyama A."/>
            <person name="Goto M."/>
            <person name="Takahashi T."/>
            <person name="Futagami T."/>
            <person name="Yamagata Y."/>
            <person name="Takeuchi M."/>
            <person name="Kobayashi T."/>
            <person name="Koike H."/>
            <person name="Abe K."/>
            <person name="Asai K."/>
            <person name="Arita M."/>
            <person name="Fujita N."/>
            <person name="Fukuda K."/>
            <person name="Higa K."/>
            <person name="Horikawa H."/>
            <person name="Ishikawa T."/>
            <person name="Jinno K."/>
            <person name="Kato Y."/>
            <person name="Kirimura K."/>
            <person name="Mizutani O."/>
            <person name="Nakasone K."/>
            <person name="Sano M."/>
            <person name="Shiraishi Y."/>
            <person name="Tsukahara M."/>
            <person name="Gomi K."/>
        </authorList>
    </citation>
    <scope>NUCLEOTIDE SEQUENCE [LARGE SCALE GENOMIC DNA]</scope>
    <source>
        <strain evidence="2 3">RIB 2604</strain>
    </source>
</reference>
<keyword evidence="1" id="KW-0472">Membrane</keyword>
<protein>
    <submittedName>
        <fullName evidence="2">DEAD/DEAH box helicase</fullName>
    </submittedName>
</protein>
<keyword evidence="2" id="KW-0347">Helicase</keyword>
<keyword evidence="2" id="KW-0378">Hydrolase</keyword>
<reference evidence="3" key="2">
    <citation type="submission" date="2016-02" db="EMBL/GenBank/DDBJ databases">
        <title>Genome sequencing of Aspergillus luchuensis NBRC 4314.</title>
        <authorList>
            <person name="Yamada O."/>
        </authorList>
    </citation>
    <scope>NUCLEOTIDE SEQUENCE [LARGE SCALE GENOMIC DNA]</scope>
    <source>
        <strain evidence="3">RIB 2604</strain>
    </source>
</reference>
<dbReference type="GO" id="GO:0004386">
    <property type="term" value="F:helicase activity"/>
    <property type="evidence" value="ECO:0007669"/>
    <property type="project" value="UniProtKB-KW"/>
</dbReference>
<dbReference type="EMBL" id="BCWF01000036">
    <property type="protein sequence ID" value="GAT30968.1"/>
    <property type="molecule type" value="Genomic_DNA"/>
</dbReference>
<evidence type="ECO:0000313" key="2">
    <source>
        <dbReference type="EMBL" id="GAT30968.1"/>
    </source>
</evidence>
<evidence type="ECO:0000256" key="1">
    <source>
        <dbReference type="SAM" id="Phobius"/>
    </source>
</evidence>
<gene>
    <name evidence="2" type="ORF">RIB2604_03701780</name>
</gene>
<keyword evidence="2" id="KW-0547">Nucleotide-binding</keyword>
<organism evidence="2 3">
    <name type="scientific">Aspergillus kawachii</name>
    <name type="common">White koji mold</name>
    <name type="synonym">Aspergillus awamori var. kawachi</name>
    <dbReference type="NCBI Taxonomy" id="1069201"/>
    <lineage>
        <taxon>Eukaryota</taxon>
        <taxon>Fungi</taxon>
        <taxon>Dikarya</taxon>
        <taxon>Ascomycota</taxon>
        <taxon>Pezizomycotina</taxon>
        <taxon>Eurotiomycetes</taxon>
        <taxon>Eurotiomycetidae</taxon>
        <taxon>Eurotiales</taxon>
        <taxon>Aspergillaceae</taxon>
        <taxon>Aspergillus</taxon>
        <taxon>Aspergillus subgen. Circumdati</taxon>
    </lineage>
</organism>
<proteinExistence type="predicted"/>
<feature type="transmembrane region" description="Helical" evidence="1">
    <location>
        <begin position="104"/>
        <end position="125"/>
    </location>
</feature>
<accession>A0A146G099</accession>